<feature type="transmembrane region" description="Helical" evidence="5">
    <location>
        <begin position="197"/>
        <end position="220"/>
    </location>
</feature>
<evidence type="ECO:0000256" key="1">
    <source>
        <dbReference type="ARBA" id="ARBA00004141"/>
    </source>
</evidence>
<reference evidence="8" key="1">
    <citation type="journal article" date="2019" name="Int. J. Syst. Evol. Microbiol.">
        <title>The Global Catalogue of Microorganisms (GCM) 10K type strain sequencing project: providing services to taxonomists for standard genome sequencing and annotation.</title>
        <authorList>
            <consortium name="The Broad Institute Genomics Platform"/>
            <consortium name="The Broad Institute Genome Sequencing Center for Infectious Disease"/>
            <person name="Wu L."/>
            <person name="Ma J."/>
        </authorList>
    </citation>
    <scope>NUCLEOTIDE SEQUENCE [LARGE SCALE GENOMIC DNA]</scope>
    <source>
        <strain evidence="8">KCTC 62192</strain>
    </source>
</reference>
<organism evidence="7 8">
    <name type="scientific">Acidimangrovimonas pyrenivorans</name>
    <dbReference type="NCBI Taxonomy" id="2030798"/>
    <lineage>
        <taxon>Bacteria</taxon>
        <taxon>Pseudomonadati</taxon>
        <taxon>Pseudomonadota</taxon>
        <taxon>Alphaproteobacteria</taxon>
        <taxon>Rhodobacterales</taxon>
        <taxon>Paracoccaceae</taxon>
        <taxon>Acidimangrovimonas</taxon>
    </lineage>
</organism>
<comment type="caution">
    <text evidence="7">The sequence shown here is derived from an EMBL/GenBank/DDBJ whole genome shotgun (WGS) entry which is preliminary data.</text>
</comment>
<feature type="transmembrane region" description="Helical" evidence="5">
    <location>
        <begin position="227"/>
        <end position="251"/>
    </location>
</feature>
<feature type="transmembrane region" description="Helical" evidence="5">
    <location>
        <begin position="117"/>
        <end position="134"/>
    </location>
</feature>
<dbReference type="Pfam" id="PF00892">
    <property type="entry name" value="EamA"/>
    <property type="match status" value="2"/>
</dbReference>
<accession>A0ABV7AM74</accession>
<evidence type="ECO:0000259" key="6">
    <source>
        <dbReference type="Pfam" id="PF00892"/>
    </source>
</evidence>
<evidence type="ECO:0000256" key="3">
    <source>
        <dbReference type="ARBA" id="ARBA00022989"/>
    </source>
</evidence>
<dbReference type="Proteomes" id="UP001595443">
    <property type="component" value="Unassembled WGS sequence"/>
</dbReference>
<evidence type="ECO:0000256" key="5">
    <source>
        <dbReference type="SAM" id="Phobius"/>
    </source>
</evidence>
<sequence>MRLLVLTTLTMIAFAANSVLNRLALADGAIGPSAFAALRLGSGAVALAALVALRGRRLPLAESGRWAAVAALAVYVLGFSYAYLSLDAGIGALILFGAVQITMFAGAVLAREPVPPRRWAGAALAFAGLAWLFWPGGHDAPAPLGAALMAAAGVGWGLYSLRGRGASDSLAATAANFALAVPLGLAALLLVPDGAPLTAPGIGLALTSGVVTSGLGYALWYRVLPELPATIAAVAQLTVPLIAMAGGALFLGETLTLRFTGAALLVLGGIGLSLLRLNRSGSR</sequence>
<dbReference type="InterPro" id="IPR050638">
    <property type="entry name" value="AA-Vitamin_Transporters"/>
</dbReference>
<protein>
    <submittedName>
        <fullName evidence="7">DMT family transporter</fullName>
    </submittedName>
</protein>
<feature type="domain" description="EamA" evidence="6">
    <location>
        <begin position="144"/>
        <end position="274"/>
    </location>
</feature>
<feature type="transmembrane region" description="Helical" evidence="5">
    <location>
        <begin position="140"/>
        <end position="159"/>
    </location>
</feature>
<dbReference type="InterPro" id="IPR000620">
    <property type="entry name" value="EamA_dom"/>
</dbReference>
<keyword evidence="4 5" id="KW-0472">Membrane</keyword>
<dbReference type="SUPFAM" id="SSF103481">
    <property type="entry name" value="Multidrug resistance efflux transporter EmrE"/>
    <property type="match status" value="2"/>
</dbReference>
<dbReference type="EMBL" id="JBHRSK010000017">
    <property type="protein sequence ID" value="MFC2970098.1"/>
    <property type="molecule type" value="Genomic_DNA"/>
</dbReference>
<name>A0ABV7AM74_9RHOB</name>
<keyword evidence="2 5" id="KW-0812">Transmembrane</keyword>
<evidence type="ECO:0000313" key="8">
    <source>
        <dbReference type="Proteomes" id="UP001595443"/>
    </source>
</evidence>
<dbReference type="RefSeq" id="WP_377834860.1">
    <property type="nucleotide sequence ID" value="NZ_JBHRSK010000017.1"/>
</dbReference>
<feature type="transmembrane region" description="Helical" evidence="5">
    <location>
        <begin position="257"/>
        <end position="277"/>
    </location>
</feature>
<feature type="domain" description="EamA" evidence="6">
    <location>
        <begin position="5"/>
        <end position="133"/>
    </location>
</feature>
<dbReference type="PANTHER" id="PTHR32322">
    <property type="entry name" value="INNER MEMBRANE TRANSPORTER"/>
    <property type="match status" value="1"/>
</dbReference>
<comment type="subcellular location">
    <subcellularLocation>
        <location evidence="1">Membrane</location>
        <topology evidence="1">Multi-pass membrane protein</topology>
    </subcellularLocation>
</comment>
<dbReference type="PANTHER" id="PTHR32322:SF9">
    <property type="entry name" value="AMINO-ACID METABOLITE EFFLUX PUMP-RELATED"/>
    <property type="match status" value="1"/>
</dbReference>
<keyword evidence="3 5" id="KW-1133">Transmembrane helix</keyword>
<evidence type="ECO:0000256" key="4">
    <source>
        <dbReference type="ARBA" id="ARBA00023136"/>
    </source>
</evidence>
<feature type="transmembrane region" description="Helical" evidence="5">
    <location>
        <begin position="90"/>
        <end position="110"/>
    </location>
</feature>
<feature type="transmembrane region" description="Helical" evidence="5">
    <location>
        <begin position="171"/>
        <end position="191"/>
    </location>
</feature>
<gene>
    <name evidence="7" type="ORF">ACFOES_18525</name>
</gene>
<proteinExistence type="predicted"/>
<feature type="transmembrane region" description="Helical" evidence="5">
    <location>
        <begin position="36"/>
        <end position="53"/>
    </location>
</feature>
<evidence type="ECO:0000313" key="7">
    <source>
        <dbReference type="EMBL" id="MFC2970098.1"/>
    </source>
</evidence>
<dbReference type="InterPro" id="IPR037185">
    <property type="entry name" value="EmrE-like"/>
</dbReference>
<feature type="transmembrane region" description="Helical" evidence="5">
    <location>
        <begin position="65"/>
        <end position="84"/>
    </location>
</feature>
<keyword evidence="8" id="KW-1185">Reference proteome</keyword>
<evidence type="ECO:0000256" key="2">
    <source>
        <dbReference type="ARBA" id="ARBA00022692"/>
    </source>
</evidence>